<keyword evidence="3" id="KW-1185">Reference proteome</keyword>
<dbReference type="EMBL" id="JAIQZE010000009">
    <property type="protein sequence ID" value="MBZ9779106.1"/>
    <property type="molecule type" value="Genomic_DNA"/>
</dbReference>
<evidence type="ECO:0000313" key="3">
    <source>
        <dbReference type="Proteomes" id="UP001199314"/>
    </source>
</evidence>
<keyword evidence="1" id="KW-0812">Transmembrane</keyword>
<accession>A0ABS7XMK4</accession>
<feature type="transmembrane region" description="Helical" evidence="1">
    <location>
        <begin position="75"/>
        <end position="96"/>
    </location>
</feature>
<dbReference type="Proteomes" id="UP001199314">
    <property type="component" value="Unassembled WGS sequence"/>
</dbReference>
<sequence>MDELDLIKKDWQKRNEDLPKYTQDELMPMLHKKSSSSVKWIFIVSILEFAFWLGIDVLVSSEEYMDSIENQSFLWFLKILTVLNYLVLFGFIYLFCKNYLRIQVTDSVRKLMKQIINTRKSVKYYVRYNIGLFIIMFLIGGARAIMMQTTFNTLEFWIICGIMVFILLIVVGLLILFYRVLYGILTRRLYKNYKILNQMEL</sequence>
<feature type="transmembrane region" description="Helical" evidence="1">
    <location>
        <begin position="37"/>
        <end position="55"/>
    </location>
</feature>
<evidence type="ECO:0000256" key="1">
    <source>
        <dbReference type="SAM" id="Phobius"/>
    </source>
</evidence>
<proteinExistence type="predicted"/>
<dbReference type="RefSeq" id="WP_224461453.1">
    <property type="nucleotide sequence ID" value="NZ_JAIQZE010000009.1"/>
</dbReference>
<gene>
    <name evidence="2" type="ORF">LB452_09235</name>
</gene>
<protein>
    <recommendedName>
        <fullName evidence="4">Beta-carotene 15,15'-monooxygenase</fullName>
    </recommendedName>
</protein>
<keyword evidence="1" id="KW-0472">Membrane</keyword>
<reference evidence="3" key="1">
    <citation type="submission" date="2023-07" db="EMBL/GenBank/DDBJ databases">
        <title>Novel species isolated from saline lakes on Tibetan Plateau.</title>
        <authorList>
            <person name="Lu H."/>
        </authorList>
    </citation>
    <scope>NUCLEOTIDE SEQUENCE [LARGE SCALE GENOMIC DNA]</scope>
    <source>
        <strain evidence="3">CAK8W</strain>
    </source>
</reference>
<feature type="transmembrane region" description="Helical" evidence="1">
    <location>
        <begin position="125"/>
        <end position="144"/>
    </location>
</feature>
<evidence type="ECO:0000313" key="2">
    <source>
        <dbReference type="EMBL" id="MBZ9779106.1"/>
    </source>
</evidence>
<keyword evidence="1" id="KW-1133">Transmembrane helix</keyword>
<name>A0ABS7XMK4_9FLAO</name>
<evidence type="ECO:0008006" key="4">
    <source>
        <dbReference type="Google" id="ProtNLM"/>
    </source>
</evidence>
<organism evidence="2 3">
    <name type="scientific">Psychroflexus longus</name>
    <dbReference type="NCBI Taxonomy" id="2873596"/>
    <lineage>
        <taxon>Bacteria</taxon>
        <taxon>Pseudomonadati</taxon>
        <taxon>Bacteroidota</taxon>
        <taxon>Flavobacteriia</taxon>
        <taxon>Flavobacteriales</taxon>
        <taxon>Flavobacteriaceae</taxon>
        <taxon>Psychroflexus</taxon>
    </lineage>
</organism>
<comment type="caution">
    <text evidence="2">The sequence shown here is derived from an EMBL/GenBank/DDBJ whole genome shotgun (WGS) entry which is preliminary data.</text>
</comment>
<feature type="transmembrane region" description="Helical" evidence="1">
    <location>
        <begin position="156"/>
        <end position="181"/>
    </location>
</feature>